<accession>A0ABW4RXY5</accession>
<dbReference type="EC" id="2.7.-.-" evidence="2"/>
<dbReference type="EMBL" id="JBHUFZ010000028">
    <property type="protein sequence ID" value="MFD1891047.1"/>
    <property type="molecule type" value="Genomic_DNA"/>
</dbReference>
<evidence type="ECO:0000259" key="1">
    <source>
        <dbReference type="Pfam" id="PF01636"/>
    </source>
</evidence>
<dbReference type="Pfam" id="PF01636">
    <property type="entry name" value="APH"/>
    <property type="match status" value="1"/>
</dbReference>
<organism evidence="2 3">
    <name type="scientific">Luteococcus peritonei</name>
    <dbReference type="NCBI Taxonomy" id="88874"/>
    <lineage>
        <taxon>Bacteria</taxon>
        <taxon>Bacillati</taxon>
        <taxon>Actinomycetota</taxon>
        <taxon>Actinomycetes</taxon>
        <taxon>Propionibacteriales</taxon>
        <taxon>Propionibacteriaceae</taxon>
        <taxon>Luteococcus</taxon>
    </lineage>
</organism>
<evidence type="ECO:0000313" key="2">
    <source>
        <dbReference type="EMBL" id="MFD1891047.1"/>
    </source>
</evidence>
<dbReference type="InterPro" id="IPR002575">
    <property type="entry name" value="Aminoglycoside_PTrfase"/>
</dbReference>
<name>A0ABW4RXY5_9ACTN</name>
<dbReference type="GO" id="GO:0016740">
    <property type="term" value="F:transferase activity"/>
    <property type="evidence" value="ECO:0007669"/>
    <property type="project" value="UniProtKB-KW"/>
</dbReference>
<dbReference type="InterPro" id="IPR011009">
    <property type="entry name" value="Kinase-like_dom_sf"/>
</dbReference>
<dbReference type="SUPFAM" id="SSF56112">
    <property type="entry name" value="Protein kinase-like (PK-like)"/>
    <property type="match status" value="1"/>
</dbReference>
<dbReference type="PANTHER" id="PTHR21310:SF42">
    <property type="entry name" value="BIFUNCTIONAL AAC_APH"/>
    <property type="match status" value="1"/>
</dbReference>
<dbReference type="Proteomes" id="UP001597326">
    <property type="component" value="Unassembled WGS sequence"/>
</dbReference>
<dbReference type="Gene3D" id="3.30.200.20">
    <property type="entry name" value="Phosphorylase Kinase, domain 1"/>
    <property type="match status" value="1"/>
</dbReference>
<dbReference type="RefSeq" id="WP_343874270.1">
    <property type="nucleotide sequence ID" value="NZ_BAAAIX010000026.1"/>
</dbReference>
<keyword evidence="3" id="KW-1185">Reference proteome</keyword>
<keyword evidence="2" id="KW-0808">Transferase</keyword>
<protein>
    <submittedName>
        <fullName evidence="2">Aminoglycoside phosphotransferase family protein</fullName>
        <ecNumber evidence="2">2.7.-.-</ecNumber>
    </submittedName>
</protein>
<comment type="caution">
    <text evidence="2">The sequence shown here is derived from an EMBL/GenBank/DDBJ whole genome shotgun (WGS) entry which is preliminary data.</text>
</comment>
<reference evidence="3" key="1">
    <citation type="journal article" date="2019" name="Int. J. Syst. Evol. Microbiol.">
        <title>The Global Catalogue of Microorganisms (GCM) 10K type strain sequencing project: providing services to taxonomists for standard genome sequencing and annotation.</title>
        <authorList>
            <consortium name="The Broad Institute Genomics Platform"/>
            <consortium name="The Broad Institute Genome Sequencing Center for Infectious Disease"/>
            <person name="Wu L."/>
            <person name="Ma J."/>
        </authorList>
    </citation>
    <scope>NUCLEOTIDE SEQUENCE [LARGE SCALE GENOMIC DNA]</scope>
    <source>
        <strain evidence="3">CAIM 431</strain>
    </source>
</reference>
<evidence type="ECO:0000313" key="3">
    <source>
        <dbReference type="Proteomes" id="UP001597326"/>
    </source>
</evidence>
<dbReference type="CDD" id="cd05155">
    <property type="entry name" value="APH_ChoK_like_1"/>
    <property type="match status" value="1"/>
</dbReference>
<gene>
    <name evidence="2" type="ORF">ACFSCS_12780</name>
</gene>
<sequence>MTLHADEHAATPADLHRLLTVQAPQWAGIPLREAGHGTDNVMLRMGDDLVARCPRTASTVPDLEKETTWLPLLAPQLTLEVPEMIFRGEPDEQYPFPWAVYRWIDGSEPDSATVQDWEGFGQDLGRFVGALHGIPVPSEATLPRCFRGGRLAAQLDAGLQAIGQIGHSPSGKGLDLDAVEDLWRDLAATPQEVTRTVWLHGDLRGANLLVRDGRLTAVIDFGTLGVGLPPAEHAPIWEFPRAARDAYRAALDLDDTTWRLARGWALLPSLTGLPYYWDSWPEFAALCRRRIDTLLASFD</sequence>
<dbReference type="Gene3D" id="3.90.1200.10">
    <property type="match status" value="1"/>
</dbReference>
<dbReference type="PANTHER" id="PTHR21310">
    <property type="entry name" value="AMINOGLYCOSIDE PHOSPHOTRANSFERASE-RELATED-RELATED"/>
    <property type="match status" value="1"/>
</dbReference>
<dbReference type="InterPro" id="IPR051678">
    <property type="entry name" value="AGP_Transferase"/>
</dbReference>
<feature type="domain" description="Aminoglycoside phosphotransferase" evidence="1">
    <location>
        <begin position="32"/>
        <end position="263"/>
    </location>
</feature>
<proteinExistence type="predicted"/>